<dbReference type="InterPro" id="IPR015955">
    <property type="entry name" value="Lactate_DH/Glyco_Ohase_4_C"/>
</dbReference>
<keyword evidence="15" id="KW-1185">Reference proteome</keyword>
<sequence length="505" mass="54880">MKLTIIGGAGVRTLGFVRKLIEQHALLPIRVLHIQDISQTRLATIGSMIAETARRGNAPFEVELTTDVAEAVRGAAFVYFAIREGGDAGRVIDERVPLCYGILGQETIGPGGFAMALRTIPVLLRYARIIEREAPDAWVVNFTNPASMITEALHRHSGIRAIGICDAPSSLKLDIARYLKAAPDDIAIRYFGLNHLGWIDAIRLDGRERLDDLIDRYEAFVAASPHMACFSPERIRALRLIPNEYLYYYYSPEEATRHILGGTRTRGQQIEALNRQLIDRLQEELGKGRMDAAFEAFAAVMKERQISYMQLESGQAASAAAPDGISAARPDSAAAGGSNERPDLSTGSGANNGWNRASGESNVEAGPGMEAAIYENEGYAGLALAVITAIHGDRPTELIVNVPNRGTLAGLEDDDIVEVACLVDRGGPRPLPLGPVPEPAMRLIRQVKHYERLTVQAAATGCYETALAALASHPLVPSDDLAERMLNDYIREHGDSLAYFTERGS</sequence>
<proteinExistence type="inferred from homology"/>
<evidence type="ECO:0000313" key="15">
    <source>
        <dbReference type="Proteomes" id="UP000547209"/>
    </source>
</evidence>
<feature type="active site" description="Proton acceptor" evidence="7">
    <location>
        <position position="245"/>
    </location>
</feature>
<dbReference type="SUPFAM" id="SSF56327">
    <property type="entry name" value="LDH C-terminal domain-like"/>
    <property type="match status" value="1"/>
</dbReference>
<keyword evidence="3 11" id="KW-0378">Hydrolase</keyword>
<dbReference type="GO" id="GO:0005975">
    <property type="term" value="P:carbohydrate metabolic process"/>
    <property type="evidence" value="ECO:0007669"/>
    <property type="project" value="InterPro"/>
</dbReference>
<keyword evidence="4 11" id="KW-0520">NAD</keyword>
<organism evidence="14 15">
    <name type="scientific">Cohnella nanjingensis</name>
    <dbReference type="NCBI Taxonomy" id="1387779"/>
    <lineage>
        <taxon>Bacteria</taxon>
        <taxon>Bacillati</taxon>
        <taxon>Bacillota</taxon>
        <taxon>Bacilli</taxon>
        <taxon>Bacillales</taxon>
        <taxon>Paenibacillaceae</taxon>
        <taxon>Cohnella</taxon>
    </lineage>
</organism>
<dbReference type="Gene3D" id="3.90.110.10">
    <property type="entry name" value="Lactate dehydrogenase/glycoside hydrolase, family 4, C-terminal"/>
    <property type="match status" value="1"/>
</dbReference>
<evidence type="ECO:0000259" key="13">
    <source>
        <dbReference type="Pfam" id="PF11975"/>
    </source>
</evidence>
<dbReference type="GO" id="GO:0004553">
    <property type="term" value="F:hydrolase activity, hydrolyzing O-glycosyl compounds"/>
    <property type="evidence" value="ECO:0007669"/>
    <property type="project" value="InterPro"/>
</dbReference>
<comment type="cofactor">
    <cofactor evidence="11">
        <name>NAD(+)</name>
        <dbReference type="ChEBI" id="CHEBI:57540"/>
    </cofactor>
    <text evidence="11">Binds 1 NAD(+) per subunit.</text>
</comment>
<evidence type="ECO:0000256" key="10">
    <source>
        <dbReference type="PIRSR" id="PIRSR601088-4"/>
    </source>
</evidence>
<reference evidence="14 15" key="1">
    <citation type="submission" date="2020-08" db="EMBL/GenBank/DDBJ databases">
        <title>Cohnella phylogeny.</title>
        <authorList>
            <person name="Dunlap C."/>
        </authorList>
    </citation>
    <scope>NUCLEOTIDE SEQUENCE [LARGE SCALE GENOMIC DNA]</scope>
    <source>
        <strain evidence="14 15">DSM 28246</strain>
    </source>
</reference>
<name>A0A7X0RUQ8_9BACL</name>
<feature type="region of interest" description="Disordered" evidence="12">
    <location>
        <begin position="321"/>
        <end position="362"/>
    </location>
</feature>
<feature type="site" description="Increases basicity of active site Tyr" evidence="10">
    <location>
        <position position="106"/>
    </location>
</feature>
<feature type="compositionally biased region" description="Polar residues" evidence="12">
    <location>
        <begin position="345"/>
        <end position="361"/>
    </location>
</feature>
<keyword evidence="5 9" id="KW-0464">Manganese</keyword>
<keyword evidence="6 11" id="KW-0326">Glycosidase</keyword>
<evidence type="ECO:0000256" key="11">
    <source>
        <dbReference type="RuleBase" id="RU361152"/>
    </source>
</evidence>
<evidence type="ECO:0000256" key="7">
    <source>
        <dbReference type="PIRSR" id="PIRSR601088-1"/>
    </source>
</evidence>
<dbReference type="PROSITE" id="PS01324">
    <property type="entry name" value="GLYCOSYL_HYDROL_F4"/>
    <property type="match status" value="1"/>
</dbReference>
<dbReference type="Pfam" id="PF02056">
    <property type="entry name" value="Glyco_hydro_4"/>
    <property type="match status" value="1"/>
</dbReference>
<evidence type="ECO:0000256" key="9">
    <source>
        <dbReference type="PIRSR" id="PIRSR601088-3"/>
    </source>
</evidence>
<dbReference type="GO" id="GO:0046872">
    <property type="term" value="F:metal ion binding"/>
    <property type="evidence" value="ECO:0007669"/>
    <property type="project" value="UniProtKB-KW"/>
</dbReference>
<dbReference type="Proteomes" id="UP000547209">
    <property type="component" value="Unassembled WGS sequence"/>
</dbReference>
<feature type="active site" description="Proton donor" evidence="7">
    <location>
        <position position="166"/>
    </location>
</feature>
<evidence type="ECO:0000256" key="5">
    <source>
        <dbReference type="ARBA" id="ARBA00023211"/>
    </source>
</evidence>
<dbReference type="GO" id="GO:0016616">
    <property type="term" value="F:oxidoreductase activity, acting on the CH-OH group of donors, NAD or NADP as acceptor"/>
    <property type="evidence" value="ECO:0007669"/>
    <property type="project" value="InterPro"/>
</dbReference>
<evidence type="ECO:0000256" key="6">
    <source>
        <dbReference type="ARBA" id="ARBA00023295"/>
    </source>
</evidence>
<dbReference type="PANTHER" id="PTHR32092:SF5">
    <property type="entry name" value="6-PHOSPHO-BETA-GLUCOSIDASE"/>
    <property type="match status" value="1"/>
</dbReference>
<dbReference type="EMBL" id="JACJVP010000043">
    <property type="protein sequence ID" value="MBB6674052.1"/>
    <property type="molecule type" value="Genomic_DNA"/>
</dbReference>
<keyword evidence="9" id="KW-0533">Nickel</keyword>
<keyword evidence="9" id="KW-0408">Iron</keyword>
<evidence type="ECO:0000256" key="12">
    <source>
        <dbReference type="SAM" id="MobiDB-lite"/>
    </source>
</evidence>
<dbReference type="Gene3D" id="3.40.50.720">
    <property type="entry name" value="NAD(P)-binding Rossmann-like Domain"/>
    <property type="match status" value="1"/>
</dbReference>
<feature type="binding site" evidence="8">
    <location>
        <position position="144"/>
    </location>
    <ligand>
        <name>substrate</name>
    </ligand>
</feature>
<dbReference type="Pfam" id="PF11975">
    <property type="entry name" value="Glyco_hydro_4C"/>
    <property type="match status" value="1"/>
</dbReference>
<dbReference type="RefSeq" id="WP_185671913.1">
    <property type="nucleotide sequence ID" value="NZ_JACJVP010000043.1"/>
</dbReference>
<evidence type="ECO:0000256" key="2">
    <source>
        <dbReference type="ARBA" id="ARBA00022723"/>
    </source>
</evidence>
<keyword evidence="9" id="KW-0170">Cobalt</keyword>
<dbReference type="SUPFAM" id="SSF51735">
    <property type="entry name" value="NAD(P)-binding Rossmann-fold domains"/>
    <property type="match status" value="1"/>
</dbReference>
<gene>
    <name evidence="14" type="ORF">H7C19_25560</name>
</gene>
<dbReference type="InterPro" id="IPR022616">
    <property type="entry name" value="Glyco_hydro_4_C"/>
</dbReference>
<protein>
    <submittedName>
        <fullName evidence="14">6-phospho-beta-glucosidase</fullName>
    </submittedName>
</protein>
<evidence type="ECO:0000256" key="1">
    <source>
        <dbReference type="ARBA" id="ARBA00010141"/>
    </source>
</evidence>
<dbReference type="InterPro" id="IPR019802">
    <property type="entry name" value="GlycHydrolase_4_CS"/>
</dbReference>
<evidence type="ECO:0000256" key="8">
    <source>
        <dbReference type="PIRSR" id="PIRSR601088-2"/>
    </source>
</evidence>
<feature type="binding site" evidence="9">
    <location>
        <position position="165"/>
    </location>
    <ligand>
        <name>Mn(2+)</name>
        <dbReference type="ChEBI" id="CHEBI:29035"/>
    </ligand>
</feature>
<evidence type="ECO:0000256" key="3">
    <source>
        <dbReference type="ARBA" id="ARBA00022801"/>
    </source>
</evidence>
<dbReference type="InterPro" id="IPR036291">
    <property type="entry name" value="NAD(P)-bd_dom_sf"/>
</dbReference>
<dbReference type="InterPro" id="IPR001088">
    <property type="entry name" value="Glyco_hydro_4"/>
</dbReference>
<feature type="domain" description="Glycosyl hydrolase family 4 C-terminal" evidence="13">
    <location>
        <begin position="190"/>
        <end position="476"/>
    </location>
</feature>
<dbReference type="AlphaFoldDB" id="A0A7X0RUQ8"/>
<dbReference type="PANTHER" id="PTHR32092">
    <property type="entry name" value="6-PHOSPHO-BETA-GLUCOSIDASE-RELATED"/>
    <property type="match status" value="1"/>
</dbReference>
<feature type="binding site" evidence="9">
    <location>
        <position position="195"/>
    </location>
    <ligand>
        <name>Mn(2+)</name>
        <dbReference type="ChEBI" id="CHEBI:29035"/>
    </ligand>
</feature>
<comment type="similarity">
    <text evidence="1 11">Belongs to the glycosyl hydrolase 4 family.</text>
</comment>
<keyword evidence="2 9" id="KW-0479">Metal-binding</keyword>
<feature type="binding site" evidence="8">
    <location>
        <position position="90"/>
    </location>
    <ligand>
        <name>substrate</name>
    </ligand>
</feature>
<evidence type="ECO:0000256" key="4">
    <source>
        <dbReference type="ARBA" id="ARBA00023027"/>
    </source>
</evidence>
<comment type="caution">
    <text evidence="14">The sequence shown here is derived from an EMBL/GenBank/DDBJ whole genome shotgun (WGS) entry which is preliminary data.</text>
</comment>
<evidence type="ECO:0000313" key="14">
    <source>
        <dbReference type="EMBL" id="MBB6674052.1"/>
    </source>
</evidence>
<dbReference type="PRINTS" id="PR00732">
    <property type="entry name" value="GLHYDRLASE4"/>
</dbReference>
<accession>A0A7X0RUQ8</accession>
<feature type="binding site" evidence="8">
    <location>
        <position position="341"/>
    </location>
    <ligand>
        <name>substrate</name>
    </ligand>
</feature>